<name>A0ABR4Y4R0_9BACI</name>
<dbReference type="Proteomes" id="UP000030487">
    <property type="component" value="Unassembled WGS sequence"/>
</dbReference>
<protein>
    <submittedName>
        <fullName evidence="1">Uncharacterized protein</fullName>
    </submittedName>
</protein>
<keyword evidence="2" id="KW-1185">Reference proteome</keyword>
<gene>
    <name evidence="1" type="ORF">CD31_01100</name>
</gene>
<dbReference type="RefSeq" id="WP_036075083.1">
    <property type="nucleotide sequence ID" value="NZ_AVCW01000032.1"/>
</dbReference>
<sequence>MKYGPKLNLFLVDNTELTNEQKAEEVAKLETDDLFDLMRNVEGAQDKYDRMVIKAVAGALLAKNIFIF</sequence>
<accession>A0ABR4Y4R0</accession>
<reference evidence="1 2" key="1">
    <citation type="submission" date="2014-02" db="EMBL/GenBank/DDBJ databases">
        <title>Draft genome sequence of Lysinibacillus boronitolerans NBRC 103108.</title>
        <authorList>
            <person name="Zhang F."/>
            <person name="Wang G."/>
            <person name="Zhang L."/>
        </authorList>
    </citation>
    <scope>NUCLEOTIDE SEQUENCE [LARGE SCALE GENOMIC DNA]</scope>
    <source>
        <strain evidence="1 2">NBRC 103108</strain>
    </source>
</reference>
<evidence type="ECO:0000313" key="1">
    <source>
        <dbReference type="EMBL" id="KGR89194.1"/>
    </source>
</evidence>
<proteinExistence type="predicted"/>
<comment type="caution">
    <text evidence="1">The sequence shown here is derived from an EMBL/GenBank/DDBJ whole genome shotgun (WGS) entry which is preliminary data.</text>
</comment>
<evidence type="ECO:0000313" key="2">
    <source>
        <dbReference type="Proteomes" id="UP000030487"/>
    </source>
</evidence>
<organism evidence="1 2">
    <name type="scientific">Lysinibacillus boronitolerans JCM 21713 = 10a = NBRC 103108</name>
    <dbReference type="NCBI Taxonomy" id="1294264"/>
    <lineage>
        <taxon>Bacteria</taxon>
        <taxon>Bacillati</taxon>
        <taxon>Bacillota</taxon>
        <taxon>Bacilli</taxon>
        <taxon>Bacillales</taxon>
        <taxon>Bacillaceae</taxon>
        <taxon>Lysinibacillus</taxon>
    </lineage>
</organism>
<dbReference type="EMBL" id="JPVR01000050">
    <property type="protein sequence ID" value="KGR89194.1"/>
    <property type="molecule type" value="Genomic_DNA"/>
</dbReference>